<proteinExistence type="predicted"/>
<dbReference type="AlphaFoldDB" id="A0A7K0BTG2"/>
<protein>
    <recommendedName>
        <fullName evidence="3">DUF885 domain-containing protein</fullName>
    </recommendedName>
</protein>
<evidence type="ECO:0000313" key="2">
    <source>
        <dbReference type="Proteomes" id="UP000487268"/>
    </source>
</evidence>
<comment type="caution">
    <text evidence="1">The sequence shown here is derived from an EMBL/GenBank/DDBJ whole genome shotgun (WGS) entry which is preliminary data.</text>
</comment>
<dbReference type="EMBL" id="WEGH01000002">
    <property type="protein sequence ID" value="MQY04326.1"/>
    <property type="molecule type" value="Genomic_DNA"/>
</dbReference>
<evidence type="ECO:0000313" key="1">
    <source>
        <dbReference type="EMBL" id="MQY04326.1"/>
    </source>
</evidence>
<organism evidence="1 2">
    <name type="scientific">Actinomadura macrotermitis</name>
    <dbReference type="NCBI Taxonomy" id="2585200"/>
    <lineage>
        <taxon>Bacteria</taxon>
        <taxon>Bacillati</taxon>
        <taxon>Actinomycetota</taxon>
        <taxon>Actinomycetes</taxon>
        <taxon>Streptosporangiales</taxon>
        <taxon>Thermomonosporaceae</taxon>
        <taxon>Actinomadura</taxon>
    </lineage>
</organism>
<name>A0A7K0BTG2_9ACTN</name>
<dbReference type="Proteomes" id="UP000487268">
    <property type="component" value="Unassembled WGS sequence"/>
</dbReference>
<evidence type="ECO:0008006" key="3">
    <source>
        <dbReference type="Google" id="ProtNLM"/>
    </source>
</evidence>
<keyword evidence="2" id="KW-1185">Reference proteome</keyword>
<accession>A0A7K0BTG2</accession>
<reference evidence="1 2" key="1">
    <citation type="submission" date="2019-10" db="EMBL/GenBank/DDBJ databases">
        <title>Actinomadura rubteroloni sp. nov. and Actinomadura macrotermitis sp. nov., isolated from the gut of fungus growing-termite Macrotermes natalensis.</title>
        <authorList>
            <person name="Benndorf R."/>
            <person name="Martin K."/>
            <person name="Kuefner M."/>
            <person name="De Beer W."/>
            <person name="Kaster A.-K."/>
            <person name="Vollmers J."/>
            <person name="Poulsen M."/>
            <person name="Beemelmanns C."/>
        </authorList>
    </citation>
    <scope>NUCLEOTIDE SEQUENCE [LARGE SCALE GENOMIC DNA]</scope>
    <source>
        <strain evidence="1 2">RB68</strain>
    </source>
</reference>
<gene>
    <name evidence="1" type="ORF">ACRB68_23780</name>
</gene>
<sequence length="388" mass="42225">MGEWRVSVRDEVEGVLREWDAFEVGRGGDPVIDYDCVPGGDAPPPASDRLTVHRRLAALRARAEGPVAARLDADLAYLGALLGERPALNDYVRVTQGCEARGWTEEYTEQRGAQARAALADLGIAWGPEANEELRRLEGRLDVADAPDAIRAAVAELEPAVRALTGSTARYNLSIETAEVEAYWAYWLDGAGPDVRLRLNLPNVDFTQVGARQFALHEVLGHGLQSASLAERAAREDVPWVRLLSVHALHQVALEGLAQAWPLFLSLDDEVLTARVRLDHYVQLVRAWSHVAINEGTPAVECADRMRARLPWLTDKAIALPLAGRGADPMLRSYLWAYPAGVDWFAALAEAGGEVASKVLHAAYREPLTPSDLARLWPEGPVIGGPGA</sequence>